<feature type="transmembrane region" description="Helical" evidence="1">
    <location>
        <begin position="49"/>
        <end position="66"/>
    </location>
</feature>
<reference evidence="2" key="1">
    <citation type="journal article" date="2015" name="Nature">
        <title>Complex archaea that bridge the gap between prokaryotes and eukaryotes.</title>
        <authorList>
            <person name="Spang A."/>
            <person name="Saw J.H."/>
            <person name="Jorgensen S.L."/>
            <person name="Zaremba-Niedzwiedzka K."/>
            <person name="Martijn J."/>
            <person name="Lind A.E."/>
            <person name="van Eijk R."/>
            <person name="Schleper C."/>
            <person name="Guy L."/>
            <person name="Ettema T.J."/>
        </authorList>
    </citation>
    <scope>NUCLEOTIDE SEQUENCE</scope>
</reference>
<evidence type="ECO:0000256" key="1">
    <source>
        <dbReference type="SAM" id="Phobius"/>
    </source>
</evidence>
<dbReference type="EMBL" id="LAZR01007568">
    <property type="protein sequence ID" value="KKM84436.1"/>
    <property type="molecule type" value="Genomic_DNA"/>
</dbReference>
<organism evidence="2">
    <name type="scientific">marine sediment metagenome</name>
    <dbReference type="NCBI Taxonomy" id="412755"/>
    <lineage>
        <taxon>unclassified sequences</taxon>
        <taxon>metagenomes</taxon>
        <taxon>ecological metagenomes</taxon>
    </lineage>
</organism>
<name>A0A0F9LAR7_9ZZZZ</name>
<keyword evidence="1" id="KW-0472">Membrane</keyword>
<evidence type="ECO:0000313" key="2">
    <source>
        <dbReference type="EMBL" id="KKM84436.1"/>
    </source>
</evidence>
<keyword evidence="1" id="KW-1133">Transmembrane helix</keyword>
<keyword evidence="1" id="KW-0812">Transmembrane</keyword>
<gene>
    <name evidence="2" type="ORF">LCGC14_1299190</name>
</gene>
<comment type="caution">
    <text evidence="2">The sequence shown here is derived from an EMBL/GenBank/DDBJ whole genome shotgun (WGS) entry which is preliminary data.</text>
</comment>
<proteinExistence type="predicted"/>
<dbReference type="AlphaFoldDB" id="A0A0F9LAR7"/>
<protein>
    <recommendedName>
        <fullName evidence="3">Nicotinamide mononucleotide transporter PnuC</fullName>
    </recommendedName>
</protein>
<accession>A0A0F9LAR7</accession>
<evidence type="ECO:0008006" key="3">
    <source>
        <dbReference type="Google" id="ProtNLM"/>
    </source>
</evidence>
<feature type="transmembrane region" description="Helical" evidence="1">
    <location>
        <begin position="23"/>
        <end position="42"/>
    </location>
</feature>
<sequence>MLDWIALGVTIIGYFLIIQYKHWMAFVIMIIADILWLVYYALRHEKSSVILMTIFVGIYLWGVVKWKKG</sequence>